<dbReference type="Proteomes" id="UP000887577">
    <property type="component" value="Unplaced"/>
</dbReference>
<dbReference type="SUPFAM" id="SSF47459">
    <property type="entry name" value="HLH, helix-loop-helix DNA-binding domain"/>
    <property type="match status" value="1"/>
</dbReference>
<feature type="compositionally biased region" description="Low complexity" evidence="1">
    <location>
        <begin position="159"/>
        <end position="173"/>
    </location>
</feature>
<dbReference type="InterPro" id="IPR011598">
    <property type="entry name" value="bHLH_dom"/>
</dbReference>
<dbReference type="GO" id="GO:0046983">
    <property type="term" value="F:protein dimerization activity"/>
    <property type="evidence" value="ECO:0007669"/>
    <property type="project" value="InterPro"/>
</dbReference>
<proteinExistence type="predicted"/>
<organism evidence="3 4">
    <name type="scientific">Panagrolaimus superbus</name>
    <dbReference type="NCBI Taxonomy" id="310955"/>
    <lineage>
        <taxon>Eukaryota</taxon>
        <taxon>Metazoa</taxon>
        <taxon>Ecdysozoa</taxon>
        <taxon>Nematoda</taxon>
        <taxon>Chromadorea</taxon>
        <taxon>Rhabditida</taxon>
        <taxon>Tylenchina</taxon>
        <taxon>Panagrolaimomorpha</taxon>
        <taxon>Panagrolaimoidea</taxon>
        <taxon>Panagrolaimidae</taxon>
        <taxon>Panagrolaimus</taxon>
    </lineage>
</organism>
<evidence type="ECO:0000313" key="4">
    <source>
        <dbReference type="WBParaSite" id="PSU_v2.g9129.t1"/>
    </source>
</evidence>
<feature type="domain" description="BHLH" evidence="2">
    <location>
        <begin position="1"/>
        <end position="47"/>
    </location>
</feature>
<protein>
    <submittedName>
        <fullName evidence="4">BHLH domain-containing protein</fullName>
    </submittedName>
</protein>
<reference evidence="4" key="1">
    <citation type="submission" date="2022-11" db="UniProtKB">
        <authorList>
            <consortium name="WormBaseParasite"/>
        </authorList>
    </citation>
    <scope>IDENTIFICATION</scope>
</reference>
<dbReference type="InterPro" id="IPR036638">
    <property type="entry name" value="HLH_DNA-bd_sf"/>
</dbReference>
<keyword evidence="3" id="KW-1185">Reference proteome</keyword>
<dbReference type="PROSITE" id="PS50888">
    <property type="entry name" value="BHLH"/>
    <property type="match status" value="1"/>
</dbReference>
<feature type="region of interest" description="Disordered" evidence="1">
    <location>
        <begin position="159"/>
        <end position="285"/>
    </location>
</feature>
<evidence type="ECO:0000259" key="2">
    <source>
        <dbReference type="PROSITE" id="PS50888"/>
    </source>
</evidence>
<dbReference type="Pfam" id="PF00010">
    <property type="entry name" value="HLH"/>
    <property type="match status" value="1"/>
</dbReference>
<dbReference type="CDD" id="cd11410">
    <property type="entry name" value="bHLH_O_HES"/>
    <property type="match status" value="1"/>
</dbReference>
<evidence type="ECO:0000313" key="3">
    <source>
        <dbReference type="Proteomes" id="UP000887577"/>
    </source>
</evidence>
<accession>A0A914Z8Y0</accession>
<evidence type="ECO:0000256" key="1">
    <source>
        <dbReference type="SAM" id="MobiDB-lite"/>
    </source>
</evidence>
<feature type="compositionally biased region" description="Polar residues" evidence="1">
    <location>
        <begin position="174"/>
        <end position="185"/>
    </location>
</feature>
<dbReference type="SMART" id="SM00353">
    <property type="entry name" value="HLH"/>
    <property type="match status" value="1"/>
</dbReference>
<sequence>MEKQRRDRMNKALEDLKVIIIRHDPNHTSKLEKADILEKTLELVRFFEFQISQIQQQTATIFDDLAKNKSSSPEVIKSMISKFSPPQIRQPLQQQSQQQIIPPSSVPTMPLFNQHLSRMPPPPPQTMHPLFFQAAVNSLLFPSRTSLLQNFLQQSNAMAQSSSSSTTTSTNTQIKSEIQSSPTKTYETESRSNSRAQSDSSRDDDDGKAGVIDVDDKHDDTFSPPITPPKQPQQEIPIQSRKRSRNSSFSNPTSESAAVDEGDSGIFDGPSPPKKPSFGINDLLK</sequence>
<name>A0A914Z8Y0_9BILA</name>
<dbReference type="AlphaFoldDB" id="A0A914Z8Y0"/>
<dbReference type="WBParaSite" id="PSU_v2.g9129.t1">
    <property type="protein sequence ID" value="PSU_v2.g9129.t1"/>
    <property type="gene ID" value="PSU_v2.g9129"/>
</dbReference>
<dbReference type="Gene3D" id="4.10.280.10">
    <property type="entry name" value="Helix-loop-helix DNA-binding domain"/>
    <property type="match status" value="1"/>
</dbReference>